<dbReference type="GO" id="GO:0016020">
    <property type="term" value="C:membrane"/>
    <property type="evidence" value="ECO:0007669"/>
    <property type="project" value="UniProtKB-SubCell"/>
</dbReference>
<gene>
    <name evidence="8" type="ORF">UFOPK3376_02761</name>
</gene>
<dbReference type="InterPro" id="IPR046483">
    <property type="entry name" value="DUF6576"/>
</dbReference>
<dbReference type="Gene3D" id="1.20.1540.10">
    <property type="entry name" value="Rhomboid-like"/>
    <property type="match status" value="1"/>
</dbReference>
<reference evidence="8" key="1">
    <citation type="submission" date="2020-05" db="EMBL/GenBank/DDBJ databases">
        <authorList>
            <person name="Chiriac C."/>
            <person name="Salcher M."/>
            <person name="Ghai R."/>
            <person name="Kavagutti S V."/>
        </authorList>
    </citation>
    <scope>NUCLEOTIDE SEQUENCE</scope>
</reference>
<evidence type="ECO:0000259" key="7">
    <source>
        <dbReference type="Pfam" id="PF20216"/>
    </source>
</evidence>
<evidence type="ECO:0000256" key="5">
    <source>
        <dbReference type="SAM" id="MobiDB-lite"/>
    </source>
</evidence>
<dbReference type="Pfam" id="PF20216">
    <property type="entry name" value="DUF6576"/>
    <property type="match status" value="1"/>
</dbReference>
<feature type="transmembrane region" description="Helical" evidence="6">
    <location>
        <begin position="20"/>
        <end position="44"/>
    </location>
</feature>
<feature type="transmembrane region" description="Helical" evidence="6">
    <location>
        <begin position="109"/>
        <end position="125"/>
    </location>
</feature>
<name>A0A6J7F8H0_9ZZZZ</name>
<feature type="region of interest" description="Disordered" evidence="5">
    <location>
        <begin position="220"/>
        <end position="240"/>
    </location>
</feature>
<dbReference type="InterPro" id="IPR035952">
    <property type="entry name" value="Rhomboid-like_sf"/>
</dbReference>
<feature type="transmembrane region" description="Helical" evidence="6">
    <location>
        <begin position="181"/>
        <end position="198"/>
    </location>
</feature>
<evidence type="ECO:0000313" key="8">
    <source>
        <dbReference type="EMBL" id="CAB4890148.1"/>
    </source>
</evidence>
<organism evidence="8">
    <name type="scientific">freshwater metagenome</name>
    <dbReference type="NCBI Taxonomy" id="449393"/>
    <lineage>
        <taxon>unclassified sequences</taxon>
        <taxon>metagenomes</taxon>
        <taxon>ecological metagenomes</taxon>
    </lineage>
</organism>
<keyword evidence="3 6" id="KW-1133">Transmembrane helix</keyword>
<dbReference type="SUPFAM" id="SSF144091">
    <property type="entry name" value="Rhomboid-like"/>
    <property type="match status" value="1"/>
</dbReference>
<sequence>MPGRYRFSFPPRRGHTDPWFRVGSLDITTTVLVTAMCVVSLFVWSASVDAWSHTALVASEVRRGQIWRVFTWPITNDLSGNQAIWNVVSIALFWYFGKEIERQIGRIKFAWTLVLITVIAGLVASGLNVNLWSIHQIEVALFVVFVAQYPKAPFFFGIPAWIIALVFVGIEILQYNADGNYELIIVLLVSIATAVWAVRSFGMLHELHWLPPIKLGRARAGEKPRHRPSKGTSGSGVVIDGGWPAPAASTPMHDQAELDRILDKIAAAGMDGLTSAEKKRLNELSKRLRKKGN</sequence>
<keyword evidence="4 6" id="KW-0472">Membrane</keyword>
<feature type="domain" description="DUF6576" evidence="7">
    <location>
        <begin position="253"/>
        <end position="287"/>
    </location>
</feature>
<evidence type="ECO:0000256" key="1">
    <source>
        <dbReference type="ARBA" id="ARBA00004141"/>
    </source>
</evidence>
<proteinExistence type="predicted"/>
<evidence type="ECO:0000256" key="3">
    <source>
        <dbReference type="ARBA" id="ARBA00022989"/>
    </source>
</evidence>
<feature type="transmembrane region" description="Helical" evidence="6">
    <location>
        <begin position="154"/>
        <end position="175"/>
    </location>
</feature>
<evidence type="ECO:0000256" key="2">
    <source>
        <dbReference type="ARBA" id="ARBA00022692"/>
    </source>
</evidence>
<feature type="transmembrane region" description="Helical" evidence="6">
    <location>
        <begin position="78"/>
        <end position="97"/>
    </location>
</feature>
<keyword evidence="2 6" id="KW-0812">Transmembrane</keyword>
<comment type="subcellular location">
    <subcellularLocation>
        <location evidence="1">Membrane</location>
        <topology evidence="1">Multi-pass membrane protein</topology>
    </subcellularLocation>
</comment>
<accession>A0A6J7F8H0</accession>
<evidence type="ECO:0000256" key="4">
    <source>
        <dbReference type="ARBA" id="ARBA00023136"/>
    </source>
</evidence>
<dbReference type="AlphaFoldDB" id="A0A6J7F8H0"/>
<evidence type="ECO:0000256" key="6">
    <source>
        <dbReference type="SAM" id="Phobius"/>
    </source>
</evidence>
<protein>
    <submittedName>
        <fullName evidence="8">Unannotated protein</fullName>
    </submittedName>
</protein>
<dbReference type="EMBL" id="CAFBLP010000102">
    <property type="protein sequence ID" value="CAB4890148.1"/>
    <property type="molecule type" value="Genomic_DNA"/>
</dbReference>